<keyword evidence="2" id="KW-1185">Reference proteome</keyword>
<gene>
    <name evidence="1" type="ORF">K488DRAFT_50698</name>
</gene>
<protein>
    <submittedName>
        <fullName evidence="1">Uncharacterized protein</fullName>
    </submittedName>
</protein>
<organism evidence="1 2">
    <name type="scientific">Vararia minispora EC-137</name>
    <dbReference type="NCBI Taxonomy" id="1314806"/>
    <lineage>
        <taxon>Eukaryota</taxon>
        <taxon>Fungi</taxon>
        <taxon>Dikarya</taxon>
        <taxon>Basidiomycota</taxon>
        <taxon>Agaricomycotina</taxon>
        <taxon>Agaricomycetes</taxon>
        <taxon>Russulales</taxon>
        <taxon>Lachnocladiaceae</taxon>
        <taxon>Vararia</taxon>
    </lineage>
</organism>
<sequence>LRVLSGLQYELPPHHIPDTLELTINDVSGEMPTHAFAVFPSQTTPNERVAVGVWPVHGNIIAVNCAHLPALPETPPAKPCSIGDKISVPVVKLAVPQPASFQPLLHFLYTKEFAVLFEEIFPCPVDAPNGKPPRVLVREYAEKVAKCDPNDVYKAIGLAHGLWCNACFLGIFDDSLWALLDCAWEILMTAWSLVVGTPTLTPA</sequence>
<accession>A0ACB8QK99</accession>
<dbReference type="EMBL" id="MU273558">
    <property type="protein sequence ID" value="KAI0032065.1"/>
    <property type="molecule type" value="Genomic_DNA"/>
</dbReference>
<proteinExistence type="predicted"/>
<name>A0ACB8QK99_9AGAM</name>
<dbReference type="Proteomes" id="UP000814128">
    <property type="component" value="Unassembled WGS sequence"/>
</dbReference>
<reference evidence="1" key="2">
    <citation type="journal article" date="2022" name="New Phytol.">
        <title>Evolutionary transition to the ectomycorrhizal habit in the genomes of a hyperdiverse lineage of mushroom-forming fungi.</title>
        <authorList>
            <person name="Looney B."/>
            <person name="Miyauchi S."/>
            <person name="Morin E."/>
            <person name="Drula E."/>
            <person name="Courty P.E."/>
            <person name="Kohler A."/>
            <person name="Kuo A."/>
            <person name="LaButti K."/>
            <person name="Pangilinan J."/>
            <person name="Lipzen A."/>
            <person name="Riley R."/>
            <person name="Andreopoulos W."/>
            <person name="He G."/>
            <person name="Johnson J."/>
            <person name="Nolan M."/>
            <person name="Tritt A."/>
            <person name="Barry K.W."/>
            <person name="Grigoriev I.V."/>
            <person name="Nagy L.G."/>
            <person name="Hibbett D."/>
            <person name="Henrissat B."/>
            <person name="Matheny P.B."/>
            <person name="Labbe J."/>
            <person name="Martin F.M."/>
        </authorList>
    </citation>
    <scope>NUCLEOTIDE SEQUENCE</scope>
    <source>
        <strain evidence="1">EC-137</strain>
    </source>
</reference>
<evidence type="ECO:0000313" key="2">
    <source>
        <dbReference type="Proteomes" id="UP000814128"/>
    </source>
</evidence>
<evidence type="ECO:0000313" key="1">
    <source>
        <dbReference type="EMBL" id="KAI0032065.1"/>
    </source>
</evidence>
<reference evidence="1" key="1">
    <citation type="submission" date="2021-02" db="EMBL/GenBank/DDBJ databases">
        <authorList>
            <consortium name="DOE Joint Genome Institute"/>
            <person name="Ahrendt S."/>
            <person name="Looney B.P."/>
            <person name="Miyauchi S."/>
            <person name="Morin E."/>
            <person name="Drula E."/>
            <person name="Courty P.E."/>
            <person name="Chicoki N."/>
            <person name="Fauchery L."/>
            <person name="Kohler A."/>
            <person name="Kuo A."/>
            <person name="Labutti K."/>
            <person name="Pangilinan J."/>
            <person name="Lipzen A."/>
            <person name="Riley R."/>
            <person name="Andreopoulos W."/>
            <person name="He G."/>
            <person name="Johnson J."/>
            <person name="Barry K.W."/>
            <person name="Grigoriev I.V."/>
            <person name="Nagy L."/>
            <person name="Hibbett D."/>
            <person name="Henrissat B."/>
            <person name="Matheny P.B."/>
            <person name="Labbe J."/>
            <person name="Martin F."/>
        </authorList>
    </citation>
    <scope>NUCLEOTIDE SEQUENCE</scope>
    <source>
        <strain evidence="1">EC-137</strain>
    </source>
</reference>
<feature type="non-terminal residue" evidence="1">
    <location>
        <position position="1"/>
    </location>
</feature>
<comment type="caution">
    <text evidence="1">The sequence shown here is derived from an EMBL/GenBank/DDBJ whole genome shotgun (WGS) entry which is preliminary data.</text>
</comment>